<evidence type="ECO:0000313" key="1">
    <source>
        <dbReference type="EMBL" id="GEL47771.1"/>
    </source>
</evidence>
<dbReference type="Proteomes" id="UP000321723">
    <property type="component" value="Unassembled WGS sequence"/>
</dbReference>
<dbReference type="Proteomes" id="UP000564629">
    <property type="component" value="Unassembled WGS sequence"/>
</dbReference>
<gene>
    <name evidence="1" type="ORF">CHO01_28870</name>
    <name evidence="2" type="ORF">HNR08_003498</name>
</gene>
<evidence type="ECO:0000313" key="2">
    <source>
        <dbReference type="EMBL" id="MBB5474762.1"/>
    </source>
</evidence>
<dbReference type="EMBL" id="BJVQ01000048">
    <property type="protein sequence ID" value="GEL47771.1"/>
    <property type="molecule type" value="Genomic_DNA"/>
</dbReference>
<evidence type="ECO:0000313" key="4">
    <source>
        <dbReference type="Proteomes" id="UP000564629"/>
    </source>
</evidence>
<keyword evidence="3" id="KW-1185">Reference proteome</keyword>
<proteinExistence type="predicted"/>
<accession>A0A511FEV8</accession>
<dbReference type="RefSeq" id="WP_146839171.1">
    <property type="nucleotide sequence ID" value="NZ_BJVQ01000048.1"/>
</dbReference>
<reference evidence="1 3" key="1">
    <citation type="submission" date="2019-07" db="EMBL/GenBank/DDBJ databases">
        <title>Whole genome shotgun sequence of Cellulomonas hominis NBRC 16055.</title>
        <authorList>
            <person name="Hosoyama A."/>
            <person name="Uohara A."/>
            <person name="Ohji S."/>
            <person name="Ichikawa N."/>
        </authorList>
    </citation>
    <scope>NUCLEOTIDE SEQUENCE [LARGE SCALE GENOMIC DNA]</scope>
    <source>
        <strain evidence="1 3">NBRC 16055</strain>
    </source>
</reference>
<organism evidence="1 3">
    <name type="scientific">Cellulomonas hominis</name>
    <dbReference type="NCBI Taxonomy" id="156981"/>
    <lineage>
        <taxon>Bacteria</taxon>
        <taxon>Bacillati</taxon>
        <taxon>Actinomycetota</taxon>
        <taxon>Actinomycetes</taxon>
        <taxon>Micrococcales</taxon>
        <taxon>Cellulomonadaceae</taxon>
        <taxon>Cellulomonas</taxon>
    </lineage>
</organism>
<evidence type="ECO:0000313" key="3">
    <source>
        <dbReference type="Proteomes" id="UP000321723"/>
    </source>
</evidence>
<name>A0A511FEV8_9CELL</name>
<sequence>MATDVKTEDIILAAITAAGPIPSRSTGEVHKGTWMARVRDLAAEITTSLSPESSLSKLVEEFKKAEKPFTAILLGGNVEERTGRAIIRFRSLRSKDEGEDEEVRTKHLNTADGARIWEHAKTLKHHKVVIHKFLEEKDGKRYRLLLRLDDLGPASAEDLAAAGIQVPQASAA</sequence>
<dbReference type="EMBL" id="JACHDN010000001">
    <property type="protein sequence ID" value="MBB5474762.1"/>
    <property type="molecule type" value="Genomic_DNA"/>
</dbReference>
<dbReference type="AlphaFoldDB" id="A0A511FEV8"/>
<reference evidence="2 4" key="2">
    <citation type="submission" date="2020-08" db="EMBL/GenBank/DDBJ databases">
        <title>Sequencing the genomes of 1000 actinobacteria strains.</title>
        <authorList>
            <person name="Klenk H.-P."/>
        </authorList>
    </citation>
    <scope>NUCLEOTIDE SEQUENCE [LARGE SCALE GENOMIC DNA]</scope>
    <source>
        <strain evidence="2 4">DSM 9581</strain>
    </source>
</reference>
<comment type="caution">
    <text evidence="1">The sequence shown here is derived from an EMBL/GenBank/DDBJ whole genome shotgun (WGS) entry which is preliminary data.</text>
</comment>
<protein>
    <submittedName>
        <fullName evidence="1">Uncharacterized protein</fullName>
    </submittedName>
</protein>